<keyword evidence="3 6" id="KW-0808">Transferase</keyword>
<dbReference type="InterPro" id="IPR033749">
    <property type="entry name" value="Polyprenyl_synt_CS"/>
</dbReference>
<evidence type="ECO:0000256" key="6">
    <source>
        <dbReference type="RuleBase" id="RU004466"/>
    </source>
</evidence>
<dbReference type="Gene3D" id="1.10.600.10">
    <property type="entry name" value="Farnesyl Diphosphate Synthase"/>
    <property type="match status" value="1"/>
</dbReference>
<sequence>MTVTAPPPLDAGRLRARVDAELAAFLDRQGPEWPDGAPRGVFTALHRFVLAGGKRIRPLFCYWGWRGAGGEDGDEIVVAAAALELFHAFALIHDDILDGSDRRRGEPSVHRLFADLHARSAWRGDPEAYGRNTALLCGDLCAAWSDQMFHECGLTIEQVHRGYAVFALMRTEVIAGEYLDLVSGVGDGSVASALTVIRMKAARYTVTRPLQIGATLAGAAPELVTALAEFGDPLGDAFQLRDDVLGVFGDPTVTGKSVLDDLREGKPTVMMALARSSADRSQSARLRELFGNPDLDADGATELREIIEATGAREKIEQMIRVRTEAALGVLDTAPIHGEARAALAALAGHVVDRQN</sequence>
<evidence type="ECO:0000256" key="4">
    <source>
        <dbReference type="ARBA" id="ARBA00022723"/>
    </source>
</evidence>
<dbReference type="PROSITE" id="PS00723">
    <property type="entry name" value="POLYPRENYL_SYNTHASE_1"/>
    <property type="match status" value="1"/>
</dbReference>
<dbReference type="InterPro" id="IPR000092">
    <property type="entry name" value="Polyprenyl_synt"/>
</dbReference>
<keyword evidence="4" id="KW-0479">Metal-binding</keyword>
<comment type="cofactor">
    <cofactor evidence="1">
        <name>Mg(2+)</name>
        <dbReference type="ChEBI" id="CHEBI:18420"/>
    </cofactor>
</comment>
<evidence type="ECO:0000256" key="3">
    <source>
        <dbReference type="ARBA" id="ARBA00022679"/>
    </source>
</evidence>
<reference evidence="7 8" key="1">
    <citation type="submission" date="2016-01" db="EMBL/GenBank/DDBJ databases">
        <title>Whole genome sequence and analysis of Micromonospora rosaria DSM 803, which can produce antibacterial substance rosamicin.</title>
        <authorList>
            <person name="Yang H."/>
            <person name="He X."/>
            <person name="Zhu D."/>
        </authorList>
    </citation>
    <scope>NUCLEOTIDE SEQUENCE [LARGE SCALE GENOMIC DNA]</scope>
    <source>
        <strain evidence="7 8">DSM 803</strain>
    </source>
</reference>
<dbReference type="PROSITE" id="PS00444">
    <property type="entry name" value="POLYPRENYL_SYNTHASE_2"/>
    <property type="match status" value="1"/>
</dbReference>
<dbReference type="PANTHER" id="PTHR12001:SF85">
    <property type="entry name" value="SHORT CHAIN ISOPRENYL DIPHOSPHATE SYNTHASE"/>
    <property type="match status" value="1"/>
</dbReference>
<evidence type="ECO:0000313" key="7">
    <source>
        <dbReference type="EMBL" id="KXK60647.1"/>
    </source>
</evidence>
<name>A0A136PQL8_9ACTN</name>
<dbReference type="PANTHER" id="PTHR12001">
    <property type="entry name" value="GERANYLGERANYL PYROPHOSPHATE SYNTHASE"/>
    <property type="match status" value="1"/>
</dbReference>
<organism evidence="7 8">
    <name type="scientific">Micromonospora rosaria</name>
    <dbReference type="NCBI Taxonomy" id="47874"/>
    <lineage>
        <taxon>Bacteria</taxon>
        <taxon>Bacillati</taxon>
        <taxon>Actinomycetota</taxon>
        <taxon>Actinomycetes</taxon>
        <taxon>Micromonosporales</taxon>
        <taxon>Micromonosporaceae</taxon>
        <taxon>Micromonospora</taxon>
    </lineage>
</organism>
<keyword evidence="8" id="KW-1185">Reference proteome</keyword>
<dbReference type="GO" id="GO:0008299">
    <property type="term" value="P:isoprenoid biosynthetic process"/>
    <property type="evidence" value="ECO:0007669"/>
    <property type="project" value="InterPro"/>
</dbReference>
<comment type="caution">
    <text evidence="7">The sequence shown here is derived from an EMBL/GenBank/DDBJ whole genome shotgun (WGS) entry which is preliminary data.</text>
</comment>
<dbReference type="RefSeq" id="WP_067367399.1">
    <property type="nucleotide sequence ID" value="NZ_JBIUBN010000014.1"/>
</dbReference>
<dbReference type="SUPFAM" id="SSF48576">
    <property type="entry name" value="Terpenoid synthases"/>
    <property type="match status" value="1"/>
</dbReference>
<proteinExistence type="inferred from homology"/>
<dbReference type="GO" id="GO:0004659">
    <property type="term" value="F:prenyltransferase activity"/>
    <property type="evidence" value="ECO:0007669"/>
    <property type="project" value="InterPro"/>
</dbReference>
<dbReference type="GO" id="GO:0046872">
    <property type="term" value="F:metal ion binding"/>
    <property type="evidence" value="ECO:0007669"/>
    <property type="project" value="UniProtKB-KW"/>
</dbReference>
<dbReference type="OrthoDB" id="4497239at2"/>
<gene>
    <name evidence="7" type="ORF">AWW66_17680</name>
</gene>
<evidence type="ECO:0000256" key="2">
    <source>
        <dbReference type="ARBA" id="ARBA00006706"/>
    </source>
</evidence>
<dbReference type="CDD" id="cd00685">
    <property type="entry name" value="Trans_IPPS_HT"/>
    <property type="match status" value="1"/>
</dbReference>
<dbReference type="Proteomes" id="UP000070620">
    <property type="component" value="Unassembled WGS sequence"/>
</dbReference>
<protein>
    <submittedName>
        <fullName evidence="7">Polyprenyl synthetase</fullName>
    </submittedName>
</protein>
<dbReference type="InterPro" id="IPR008949">
    <property type="entry name" value="Isoprenoid_synthase_dom_sf"/>
</dbReference>
<keyword evidence="5" id="KW-0460">Magnesium</keyword>
<dbReference type="AlphaFoldDB" id="A0A136PQL8"/>
<evidence type="ECO:0000256" key="1">
    <source>
        <dbReference type="ARBA" id="ARBA00001946"/>
    </source>
</evidence>
<dbReference type="EMBL" id="LRQV01000063">
    <property type="protein sequence ID" value="KXK60647.1"/>
    <property type="molecule type" value="Genomic_DNA"/>
</dbReference>
<dbReference type="SFLD" id="SFLDS00005">
    <property type="entry name" value="Isoprenoid_Synthase_Type_I"/>
    <property type="match status" value="1"/>
</dbReference>
<evidence type="ECO:0000256" key="5">
    <source>
        <dbReference type="ARBA" id="ARBA00022842"/>
    </source>
</evidence>
<comment type="similarity">
    <text evidence="2 6">Belongs to the FPP/GGPP synthase family.</text>
</comment>
<dbReference type="Pfam" id="PF00348">
    <property type="entry name" value="polyprenyl_synt"/>
    <property type="match status" value="1"/>
</dbReference>
<accession>A0A136PQL8</accession>
<evidence type="ECO:0000313" key="8">
    <source>
        <dbReference type="Proteomes" id="UP000070620"/>
    </source>
</evidence>